<feature type="signal peptide" evidence="1">
    <location>
        <begin position="1"/>
        <end position="18"/>
    </location>
</feature>
<dbReference type="InParanoid" id="A0A2T2ZZ28"/>
<evidence type="ECO:0000313" key="3">
    <source>
        <dbReference type="Proteomes" id="UP000241462"/>
    </source>
</evidence>
<name>A0A2T2ZZ28_9PEZI</name>
<evidence type="ECO:0000256" key="1">
    <source>
        <dbReference type="SAM" id="SignalP"/>
    </source>
</evidence>
<gene>
    <name evidence="2" type="ORF">BD289DRAFT_79440</name>
</gene>
<dbReference type="AlphaFoldDB" id="A0A2T2ZZ28"/>
<dbReference type="Proteomes" id="UP000241462">
    <property type="component" value="Unassembled WGS sequence"/>
</dbReference>
<reference evidence="2 3" key="1">
    <citation type="journal article" date="2018" name="Mycol. Prog.">
        <title>Coniella lustricola, a new species from submerged detritus.</title>
        <authorList>
            <person name="Raudabaugh D.B."/>
            <person name="Iturriaga T."/>
            <person name="Carver A."/>
            <person name="Mondo S."/>
            <person name="Pangilinan J."/>
            <person name="Lipzen A."/>
            <person name="He G."/>
            <person name="Amirebrahimi M."/>
            <person name="Grigoriev I.V."/>
            <person name="Miller A.N."/>
        </authorList>
    </citation>
    <scope>NUCLEOTIDE SEQUENCE [LARGE SCALE GENOMIC DNA]</scope>
    <source>
        <strain evidence="2 3">B22-T-1</strain>
    </source>
</reference>
<dbReference type="EMBL" id="KZ678549">
    <property type="protein sequence ID" value="PSR79956.1"/>
    <property type="molecule type" value="Genomic_DNA"/>
</dbReference>
<organism evidence="2 3">
    <name type="scientific">Coniella lustricola</name>
    <dbReference type="NCBI Taxonomy" id="2025994"/>
    <lineage>
        <taxon>Eukaryota</taxon>
        <taxon>Fungi</taxon>
        <taxon>Dikarya</taxon>
        <taxon>Ascomycota</taxon>
        <taxon>Pezizomycotina</taxon>
        <taxon>Sordariomycetes</taxon>
        <taxon>Sordariomycetidae</taxon>
        <taxon>Diaporthales</taxon>
        <taxon>Schizoparmaceae</taxon>
        <taxon>Coniella</taxon>
    </lineage>
</organism>
<feature type="chain" id="PRO_5015498447" evidence="1">
    <location>
        <begin position="19"/>
        <end position="108"/>
    </location>
</feature>
<keyword evidence="1" id="KW-0732">Signal</keyword>
<protein>
    <submittedName>
        <fullName evidence="2">Uncharacterized protein</fullName>
    </submittedName>
</protein>
<keyword evidence="3" id="KW-1185">Reference proteome</keyword>
<sequence>MWLAVVVLMLWLKEGGVTLTFLWWCAPVVNEQAFVDTTQHNFWIQSIFETCPIVSLAITPALRHVAETMYILDRLLHSNKARMQRQSLRKEQTLFTISPSKLPHPPSL</sequence>
<proteinExistence type="predicted"/>
<accession>A0A2T2ZZ28</accession>
<evidence type="ECO:0000313" key="2">
    <source>
        <dbReference type="EMBL" id="PSR79956.1"/>
    </source>
</evidence>